<proteinExistence type="predicted"/>
<feature type="coiled-coil region" evidence="1">
    <location>
        <begin position="236"/>
        <end position="299"/>
    </location>
</feature>
<dbReference type="CDD" id="cd17242">
    <property type="entry name" value="MobM_relaxase"/>
    <property type="match status" value="1"/>
</dbReference>
<protein>
    <recommendedName>
        <fullName evidence="4">Plasmid recombination enzyme</fullName>
    </recommendedName>
</protein>
<dbReference type="GO" id="GO:0003677">
    <property type="term" value="F:DNA binding"/>
    <property type="evidence" value="ECO:0007669"/>
    <property type="project" value="InterPro"/>
</dbReference>
<dbReference type="Gene3D" id="3.30.930.30">
    <property type="match status" value="1"/>
</dbReference>
<evidence type="ECO:0000256" key="2">
    <source>
        <dbReference type="SAM" id="MobiDB-lite"/>
    </source>
</evidence>
<accession>A0A0H5QL01</accession>
<dbReference type="EMBL" id="LN853681">
    <property type="protein sequence ID" value="CRY96462.1"/>
    <property type="molecule type" value="Genomic_DNA"/>
</dbReference>
<dbReference type="AlphaFoldDB" id="A0A0H5QL01"/>
<keyword evidence="3" id="KW-0614">Plasmid</keyword>
<evidence type="ECO:0000256" key="1">
    <source>
        <dbReference type="SAM" id="Coils"/>
    </source>
</evidence>
<feature type="region of interest" description="Disordered" evidence="2">
    <location>
        <begin position="335"/>
        <end position="381"/>
    </location>
</feature>
<geneLocation type="plasmid" evidence="3">
    <name>pRGFK1100</name>
</geneLocation>
<dbReference type="InterPro" id="IPR001668">
    <property type="entry name" value="Mob_Pre"/>
</dbReference>
<sequence>MAHGRIGPDIVLNIRYAGTSEIRSVSVHEKKREPDGASAIDPERSHLNEVLDGTGTQWDALQQLWESGVKPPTAQAERPYVQMVISASPEFFRTGGHKAGQWDESRLKAWKEKTMQWLRDEYGDDLVHASLHLDEDTPHIHALIVPTYEKRPRMPGRPKRGESREAFEERRKQAENAFGVRTAGRSSCEQWSKRFARRTARQSYHGAVQGLGLGYGKDFIAENEPTPEHTPTGVWVREQAAAVEDAKAKAKQDRKEAVHKFNEQARAVSAKLAADRKDLENEKAALVQDQAEVASVRKNLSGLLDRAADFLRLPGLPDGIRAVGAALFKAAGRPVPEVATSHAGGTSPTRRRIGLAKPTRGSVPGPQPAPEASGPDSGFSL</sequence>
<evidence type="ECO:0008006" key="4">
    <source>
        <dbReference type="Google" id="ProtNLM"/>
    </source>
</evidence>
<organism evidence="3">
    <name type="scientific">uncultured prokaryote</name>
    <dbReference type="NCBI Taxonomy" id="198431"/>
    <lineage>
        <taxon>unclassified sequences</taxon>
        <taxon>environmental samples</taxon>
    </lineage>
</organism>
<reference evidence="3" key="2">
    <citation type="submission" date="2015-07" db="EMBL/GenBank/DDBJ databases">
        <title>Plasmids, circular viruses and viroids from rat gut.</title>
        <authorList>
            <person name="Jorgensen T.J."/>
            <person name="Hansen M.A."/>
            <person name="Xu Z."/>
            <person name="Tabak M.A."/>
            <person name="Sorensen S.J."/>
            <person name="Hansen L.H."/>
        </authorList>
    </citation>
    <scope>NUCLEOTIDE SEQUENCE</scope>
    <source>
        <plasmid evidence="3">pRGFK1100</plasmid>
    </source>
</reference>
<keyword evidence="1" id="KW-0175">Coiled coil</keyword>
<reference evidence="3" key="1">
    <citation type="submission" date="2015-06" db="EMBL/GenBank/DDBJ databases">
        <authorList>
            <person name="Joergensen T."/>
        </authorList>
    </citation>
    <scope>NUCLEOTIDE SEQUENCE</scope>
    <source>
        <plasmid evidence="3">pRGFK1100</plasmid>
    </source>
</reference>
<name>A0A0H5QL01_9ZZZZ</name>
<evidence type="ECO:0000313" key="3">
    <source>
        <dbReference type="EMBL" id="CRY96462.1"/>
    </source>
</evidence>
<dbReference type="GO" id="GO:0006310">
    <property type="term" value="P:DNA recombination"/>
    <property type="evidence" value="ECO:0007669"/>
    <property type="project" value="InterPro"/>
</dbReference>
<dbReference type="Pfam" id="PF01076">
    <property type="entry name" value="Mob_Pre"/>
    <property type="match status" value="1"/>
</dbReference>